<keyword evidence="1" id="KW-0472">Membrane</keyword>
<accession>A0A1J5IRW2</accession>
<comment type="caution">
    <text evidence="2">The sequence shown here is derived from an EMBL/GenBank/DDBJ whole genome shotgun (WGS) entry which is preliminary data.</text>
</comment>
<dbReference type="InterPro" id="IPR011990">
    <property type="entry name" value="TPR-like_helical_dom_sf"/>
</dbReference>
<dbReference type="InterPro" id="IPR051533">
    <property type="entry name" value="WaaL-like"/>
</dbReference>
<feature type="transmembrane region" description="Helical" evidence="1">
    <location>
        <begin position="45"/>
        <end position="62"/>
    </location>
</feature>
<feature type="transmembrane region" description="Helical" evidence="1">
    <location>
        <begin position="339"/>
        <end position="362"/>
    </location>
</feature>
<feature type="transmembrane region" description="Helical" evidence="1">
    <location>
        <begin position="173"/>
        <end position="193"/>
    </location>
</feature>
<gene>
    <name evidence="2" type="ORF">AUK40_00740</name>
</gene>
<feature type="transmembrane region" description="Helical" evidence="1">
    <location>
        <begin position="108"/>
        <end position="127"/>
    </location>
</feature>
<feature type="transmembrane region" description="Helical" evidence="1">
    <location>
        <begin position="448"/>
        <end position="471"/>
    </location>
</feature>
<name>A0A1J5IRW2_9BACT</name>
<keyword evidence="1" id="KW-0812">Transmembrane</keyword>
<dbReference type="AlphaFoldDB" id="A0A1J5IRW2"/>
<reference evidence="2 3" key="1">
    <citation type="journal article" date="2016" name="Environ. Microbiol.">
        <title>Genomic resolution of a cold subsurface aquifer community provides metabolic insights for novel microbes adapted to high CO concentrations.</title>
        <authorList>
            <person name="Probst A.J."/>
            <person name="Castelle C.J."/>
            <person name="Singh A."/>
            <person name="Brown C.T."/>
            <person name="Anantharaman K."/>
            <person name="Sharon I."/>
            <person name="Hug L.A."/>
            <person name="Burstein D."/>
            <person name="Emerson J.B."/>
            <person name="Thomas B.C."/>
            <person name="Banfield J.F."/>
        </authorList>
    </citation>
    <scope>NUCLEOTIDE SEQUENCE [LARGE SCALE GENOMIC DNA]</scope>
    <source>
        <strain evidence="2">CG2_30_54_11</strain>
    </source>
</reference>
<evidence type="ECO:0000313" key="2">
    <source>
        <dbReference type="EMBL" id="OIP99435.1"/>
    </source>
</evidence>
<organism evidence="2 3">
    <name type="scientific">Candidatus Wirthbacteria bacterium CG2_30_54_11</name>
    <dbReference type="NCBI Taxonomy" id="1817892"/>
    <lineage>
        <taxon>Bacteria</taxon>
        <taxon>Candidatus Wirthbacteria</taxon>
    </lineage>
</organism>
<feature type="transmembrane region" description="Helical" evidence="1">
    <location>
        <begin position="205"/>
        <end position="238"/>
    </location>
</feature>
<dbReference type="STRING" id="1817892.AUK40_00740"/>
<feature type="transmembrane region" description="Helical" evidence="1">
    <location>
        <begin position="134"/>
        <end position="153"/>
    </location>
</feature>
<dbReference type="PANTHER" id="PTHR37422">
    <property type="entry name" value="TEICHURONIC ACID BIOSYNTHESIS PROTEIN TUAE"/>
    <property type="match status" value="1"/>
</dbReference>
<dbReference type="EMBL" id="MNZT01000013">
    <property type="protein sequence ID" value="OIP99435.1"/>
    <property type="molecule type" value="Genomic_DNA"/>
</dbReference>
<feature type="transmembrane region" description="Helical" evidence="1">
    <location>
        <begin position="250"/>
        <end position="274"/>
    </location>
</feature>
<feature type="transmembrane region" description="Helical" evidence="1">
    <location>
        <begin position="74"/>
        <end position="96"/>
    </location>
</feature>
<evidence type="ECO:0000313" key="3">
    <source>
        <dbReference type="Proteomes" id="UP000183245"/>
    </source>
</evidence>
<protein>
    <submittedName>
        <fullName evidence="2">Uncharacterized protein</fullName>
    </submittedName>
</protein>
<dbReference type="SUPFAM" id="SSF48452">
    <property type="entry name" value="TPR-like"/>
    <property type="match status" value="1"/>
</dbReference>
<keyword evidence="1" id="KW-1133">Transmembrane helix</keyword>
<dbReference type="PANTHER" id="PTHR37422:SF13">
    <property type="entry name" value="LIPOPOLYSACCHARIDE BIOSYNTHESIS PROTEIN PA4999-RELATED"/>
    <property type="match status" value="1"/>
</dbReference>
<dbReference type="Proteomes" id="UP000183245">
    <property type="component" value="Unassembled WGS sequence"/>
</dbReference>
<dbReference type="Gene3D" id="1.25.40.10">
    <property type="entry name" value="Tetratricopeptide repeat domain"/>
    <property type="match status" value="1"/>
</dbReference>
<proteinExistence type="predicted"/>
<sequence>MNTRVRNKVLLMLQGWLAMGLLVIPLVFSKQTFEWFDFPKQLVWLPWIAVGAVLLSLLHLAESSRPLAGLGRRMTVALAVLVGSYALSVLGSRSIWASVFGSQGRVQGSAIALAGYLALFVITYASVKSRSRDSIIQYSLILSSVVQSLLAIGQRAGWQVLGINTFGQGVGTLGMPSTLALFSVAGALGAVTAGLREPRHQYKGIWFALGLICASGVVSAGVGAGWILAGVAAVYLIFILPWGAIKPVDIWYLLAFGVLMGMAGLVVNTPWLHIGRYLASDSMLDLSTGWNGAAHIARVYPWFGSGPETFSFVYPAFKPVLLNLGQGWTYSVTYPFNEVFALLSHTGYVGVLAFFFFLGVAARALRCFERPAAGGDTAISPATLWTALWVVCAAFWFLSGSSVVSSILFWMSLAVSLGLRDQTAAPAASSPDAGSMPEEAIRQLETRLLLCGVVGSLVIVAVAFFSLRWFLADSAFTRQYLLQTGSESTEADVPIAYADAVKAADLCPWHERYLQSAGMWAMNLADTKRQKDGEGNPTILTKEAYAYYDEAKGYLRKVTEIDPSNASGWAGRAQVLLHSSDGQQIPREVAAYYEKAAALEPTNAQYYYALAMLADQTGPASLVESYLRLSLGAKPDWVTPRYDLSKFLEQAGRYEEAYQELSVIQQFLESVAAADTDKQTIADDLARVQALLPATTGTAGQEVPAPGQ</sequence>
<feature type="transmembrane region" description="Helical" evidence="1">
    <location>
        <begin position="382"/>
        <end position="410"/>
    </location>
</feature>
<evidence type="ECO:0000256" key="1">
    <source>
        <dbReference type="SAM" id="Phobius"/>
    </source>
</evidence>